<keyword evidence="1" id="KW-1133">Transmembrane helix</keyword>
<dbReference type="Proteomes" id="UP001140293">
    <property type="component" value="Unassembled WGS sequence"/>
</dbReference>
<reference evidence="2" key="1">
    <citation type="submission" date="2020-07" db="EMBL/GenBank/DDBJ databases">
        <authorList>
            <person name="Pettersson B.M.F."/>
            <person name="Behra P.R.K."/>
            <person name="Ramesh M."/>
            <person name="Das S."/>
            <person name="Dasgupta S."/>
            <person name="Kirsebom L.A."/>
        </authorList>
    </citation>
    <scope>NUCLEOTIDE SEQUENCE</scope>
    <source>
        <strain evidence="2">DSM 44615</strain>
    </source>
</reference>
<feature type="transmembrane region" description="Helical" evidence="1">
    <location>
        <begin position="64"/>
        <end position="85"/>
    </location>
</feature>
<dbReference type="EMBL" id="JACKSJ010000257">
    <property type="protein sequence ID" value="MCV7173855.1"/>
    <property type="molecule type" value="Genomic_DNA"/>
</dbReference>
<organism evidence="2 3">
    <name type="scientific">[Mycobacterium] manitobense</name>
    <dbReference type="NCBI Taxonomy" id="190147"/>
    <lineage>
        <taxon>Bacteria</taxon>
        <taxon>Bacillati</taxon>
        <taxon>Actinomycetota</taxon>
        <taxon>Actinomycetes</taxon>
        <taxon>Mycobacteriales</taxon>
        <taxon>Mycobacteriaceae</taxon>
        <taxon>Mycolicibacterium</taxon>
    </lineage>
</organism>
<sequence length="100" mass="10786">MSDEISTALIIGAFLAMVVAFIAGRALTHKPELGRRVYWGGWALAIPLFALGMAAPFWPNVVAAVSILGIASIGLAYVMTPYLTISGYTYTMQDRFRSGE</sequence>
<keyword evidence="3" id="KW-1185">Reference proteome</keyword>
<proteinExistence type="predicted"/>
<dbReference type="AlphaFoldDB" id="A0A9X2YT46"/>
<evidence type="ECO:0000313" key="2">
    <source>
        <dbReference type="EMBL" id="MCV7173855.1"/>
    </source>
</evidence>
<accession>A0A9X2YT46</accession>
<protein>
    <submittedName>
        <fullName evidence="2">Uncharacterized protein</fullName>
    </submittedName>
</protein>
<evidence type="ECO:0000256" key="1">
    <source>
        <dbReference type="SAM" id="Phobius"/>
    </source>
</evidence>
<evidence type="ECO:0000313" key="3">
    <source>
        <dbReference type="Proteomes" id="UP001140293"/>
    </source>
</evidence>
<keyword evidence="1" id="KW-0812">Transmembrane</keyword>
<name>A0A9X2YT46_9MYCO</name>
<reference evidence="2" key="2">
    <citation type="journal article" date="2022" name="BMC Genomics">
        <title>Comparative genome analysis of mycobacteria focusing on tRNA and non-coding RNA.</title>
        <authorList>
            <person name="Behra P.R.K."/>
            <person name="Pettersson B.M.F."/>
            <person name="Ramesh M."/>
            <person name="Das S."/>
            <person name="Dasgupta S."/>
            <person name="Kirsebom L.A."/>
        </authorList>
    </citation>
    <scope>NUCLEOTIDE SEQUENCE</scope>
    <source>
        <strain evidence="2">DSM 44615</strain>
    </source>
</reference>
<gene>
    <name evidence="2" type="ORF">H7I41_28425</name>
</gene>
<keyword evidence="1" id="KW-0472">Membrane</keyword>
<comment type="caution">
    <text evidence="2">The sequence shown here is derived from an EMBL/GenBank/DDBJ whole genome shotgun (WGS) entry which is preliminary data.</text>
</comment>
<feature type="transmembrane region" description="Helical" evidence="1">
    <location>
        <begin position="39"/>
        <end position="58"/>
    </location>
</feature>
<dbReference type="RefSeq" id="WP_264016029.1">
    <property type="nucleotide sequence ID" value="NZ_JACKSJ010000257.1"/>
</dbReference>
<feature type="transmembrane region" description="Helical" evidence="1">
    <location>
        <begin position="6"/>
        <end position="27"/>
    </location>
</feature>